<feature type="region of interest" description="Disordered" evidence="2">
    <location>
        <begin position="121"/>
        <end position="179"/>
    </location>
</feature>
<dbReference type="EMBL" id="JALLPB020000392">
    <property type="protein sequence ID" value="KAL3809618.1"/>
    <property type="molecule type" value="Genomic_DNA"/>
</dbReference>
<evidence type="ECO:0000313" key="4">
    <source>
        <dbReference type="Proteomes" id="UP001530377"/>
    </source>
</evidence>
<feature type="compositionally biased region" description="Low complexity" evidence="2">
    <location>
        <begin position="39"/>
        <end position="50"/>
    </location>
</feature>
<feature type="region of interest" description="Disordered" evidence="2">
    <location>
        <begin position="318"/>
        <end position="351"/>
    </location>
</feature>
<proteinExistence type="predicted"/>
<comment type="caution">
    <text evidence="3">The sequence shown here is derived from an EMBL/GenBank/DDBJ whole genome shotgun (WGS) entry which is preliminary data.</text>
</comment>
<feature type="compositionally biased region" description="Gly residues" evidence="2">
    <location>
        <begin position="83"/>
        <end position="100"/>
    </location>
</feature>
<feature type="compositionally biased region" description="Low complexity" evidence="2">
    <location>
        <begin position="285"/>
        <end position="297"/>
    </location>
</feature>
<feature type="region of interest" description="Disordered" evidence="2">
    <location>
        <begin position="1037"/>
        <end position="1064"/>
    </location>
</feature>
<feature type="compositionally biased region" description="Low complexity" evidence="2">
    <location>
        <begin position="254"/>
        <end position="266"/>
    </location>
</feature>
<name>A0ABD3R9X0_9STRA</name>
<gene>
    <name evidence="3" type="ORF">ACHAXA_006617</name>
</gene>
<feature type="compositionally biased region" description="Low complexity" evidence="2">
    <location>
        <begin position="17"/>
        <end position="28"/>
    </location>
</feature>
<feature type="region of interest" description="Disordered" evidence="2">
    <location>
        <begin position="1"/>
        <end position="109"/>
    </location>
</feature>
<evidence type="ECO:0000256" key="1">
    <source>
        <dbReference type="SAM" id="Coils"/>
    </source>
</evidence>
<feature type="compositionally biased region" description="Gly residues" evidence="2">
    <location>
        <begin position="51"/>
        <end position="71"/>
    </location>
</feature>
<evidence type="ECO:0000313" key="3">
    <source>
        <dbReference type="EMBL" id="KAL3809618.1"/>
    </source>
</evidence>
<dbReference type="AlphaFoldDB" id="A0ABD3R9X0"/>
<keyword evidence="1" id="KW-0175">Coiled coil</keyword>
<protein>
    <submittedName>
        <fullName evidence="3">Uncharacterized protein</fullName>
    </submittedName>
</protein>
<accession>A0ABD3R9X0</accession>
<evidence type="ECO:0000256" key="2">
    <source>
        <dbReference type="SAM" id="MobiDB-lite"/>
    </source>
</evidence>
<reference evidence="3 4" key="1">
    <citation type="submission" date="2024-10" db="EMBL/GenBank/DDBJ databases">
        <title>Updated reference genomes for cyclostephanoid diatoms.</title>
        <authorList>
            <person name="Roberts W.R."/>
            <person name="Alverson A.J."/>
        </authorList>
    </citation>
    <scope>NUCLEOTIDE SEQUENCE [LARGE SCALE GENOMIC DNA]</scope>
    <source>
        <strain evidence="3 4">AJA228-03</strain>
    </source>
</reference>
<keyword evidence="4" id="KW-1185">Reference proteome</keyword>
<dbReference type="Proteomes" id="UP001530377">
    <property type="component" value="Unassembled WGS sequence"/>
</dbReference>
<feature type="compositionally biased region" description="Basic and acidic residues" evidence="2">
    <location>
        <begin position="129"/>
        <end position="155"/>
    </location>
</feature>
<sequence length="1182" mass="130496">MSFREVTTAHHRPPPATATTTRPNSRASAARDQRIFRRASASDSASAPSYGSGGGGGSAGSHGGGGGGGGGGEEEESSSNAVRGGGGMYETFDFGGGGADGARSGRDRSIPNNMIAEAVAVRAGADSVSHPEPRGEISSDDRRDVSGVRNSRRDVPGYQQRVIRNRGNKSMSFGIDSHSPGTNKLSEHYSALKFSEQTGVVSKLVTMFASKTKEQQQRDAIGKQKPIDATKGGYQYSSKAVTTGVQFHKSVTKQPSSQAGAQSSPPLTMPANINAPVPAISPARSNGQSSVSGDSSSYIPTGWPGTLDRRGRTVIMPSSYSESEDGSLASPQRLSSSRNMGSGGRNQPHNIDPIVQAGYAEISVHDFRSNAPAQQQQQVSFSRDDQWEFKTAASCDEDWLKGSVVDGMSIYDGDQSHDEACKNERDIGPIHLNESSQRNFDSGWRQTKTAADCQLEESLEMVINSSQDARHSSSTGGSCSFHPLPTANSIINEESKLLGIDLSGSEMRVRASGKRLSSPKVHNDDEVDFDSALNLHNNSYLPKRFQQLNGPQHLSEELLRIKDSQNAPPREGGSLMLKGYRGFIDKTKDVPNLMDDVESEASPSSIYTRQHASVGLELPTPRGIASGRRSSPVGSESDVFDGVQEEPIFPTETRVLSVHPDAPTRQQRHILWKNEDELQPFEEENLPYSTQFNPFTANCGSEQLNKNARQCLRSDVEFIDPSLNISAVTRDSSDTYPYHLDDIEVSGEDFRSLPDLSIYYIEPVAVRKMVRAFRKLCTSQLEISNSEDTMLSDFENLVDSKKAFALLEMRSRIMETDIDRGLERRGGTNVVDDIVLTPYFQAAARVRDAVIVSKAWRDGATPKDVITAHLLTRRSAKAHFVCRPVRRSGVPLDIHQPQHWFEEVKWLDETDFMLMRCQSLGAGMMKGFEMFTIGDCQSMLLKMTSDNCMVLRRDLTSAMTRQIEAEEIMRDEIDLDGDESFIAEAEQLYRDATLEVRTLSVKLVFADKAFAVIRNRVQNLVNSIESLLDQIVHVEESAGGDTSSTTQSDNEEYESGSCVSQESQDRRRLVERAMRAELSAEVAVREARLAKEEAIKIKSEKQREIDELKKKLAEMETKSQILASEYQQSYFDRIQGKSSNFLDEAKSFLESTFDNNDPGDLERKHRLKQQFRERISMKASHR</sequence>
<feature type="coiled-coil region" evidence="1">
    <location>
        <begin position="1091"/>
        <end position="1125"/>
    </location>
</feature>
<organism evidence="3 4">
    <name type="scientific">Cyclostephanos tholiformis</name>
    <dbReference type="NCBI Taxonomy" id="382380"/>
    <lineage>
        <taxon>Eukaryota</taxon>
        <taxon>Sar</taxon>
        <taxon>Stramenopiles</taxon>
        <taxon>Ochrophyta</taxon>
        <taxon>Bacillariophyta</taxon>
        <taxon>Coscinodiscophyceae</taxon>
        <taxon>Thalassiosirophycidae</taxon>
        <taxon>Stephanodiscales</taxon>
        <taxon>Stephanodiscaceae</taxon>
        <taxon>Cyclostephanos</taxon>
    </lineage>
</organism>
<feature type="region of interest" description="Disordered" evidence="2">
    <location>
        <begin position="251"/>
        <end position="305"/>
    </location>
</feature>
<feature type="region of interest" description="Disordered" evidence="2">
    <location>
        <begin position="618"/>
        <end position="639"/>
    </location>
</feature>